<evidence type="ECO:0000259" key="2">
    <source>
        <dbReference type="PROSITE" id="PS51837"/>
    </source>
</evidence>
<keyword evidence="3" id="KW-1185">Reference proteome</keyword>
<dbReference type="SMART" id="SM00714">
    <property type="entry name" value="LITAF"/>
    <property type="match status" value="1"/>
</dbReference>
<dbReference type="RefSeq" id="XP_025075435.1">
    <property type="nucleotide sequence ID" value="XM_025219650.1"/>
</dbReference>
<dbReference type="InterPro" id="IPR006629">
    <property type="entry name" value="LITAF"/>
</dbReference>
<proteinExistence type="predicted"/>
<reference evidence="4" key="1">
    <citation type="submission" date="2025-08" db="UniProtKB">
        <authorList>
            <consortium name="RefSeq"/>
        </authorList>
    </citation>
    <scope>IDENTIFICATION</scope>
</reference>
<evidence type="ECO:0000313" key="3">
    <source>
        <dbReference type="Proteomes" id="UP000504615"/>
    </source>
</evidence>
<name>A0A8N1S9D7_9HYME</name>
<keyword evidence="1" id="KW-1133">Transmembrane helix</keyword>
<dbReference type="GeneID" id="105432324"/>
<sequence>MIEEKSYIATWCPVCDKQVSVEERDTCRLLTHIRQYHPEIAGKYFLQKSEDLKISSNRISSSVTPVDGSSGKKNEPKKVYATCVDTWKLHDERKVCPQCQREAVPTLHTRGDKLTTSHIGAFCLFGCWPFCFIPLMMKRAKRVRVICPLCGHVYGNFEYKNAKLSPRKPADTGNLKAAGLVSPAPASFCVRVTKEKSLEN</sequence>
<keyword evidence="1" id="KW-0812">Transmembrane</keyword>
<evidence type="ECO:0000313" key="4">
    <source>
        <dbReference type="RefSeq" id="XP_025075435.1"/>
    </source>
</evidence>
<evidence type="ECO:0000256" key="1">
    <source>
        <dbReference type="SAM" id="Phobius"/>
    </source>
</evidence>
<dbReference type="Proteomes" id="UP000504615">
    <property type="component" value="Unplaced"/>
</dbReference>
<keyword evidence="1" id="KW-0472">Membrane</keyword>
<dbReference type="Pfam" id="PF10601">
    <property type="entry name" value="zf-LITAF-like"/>
    <property type="match status" value="1"/>
</dbReference>
<feature type="domain" description="LITAF" evidence="2">
    <location>
        <begin position="76"/>
        <end position="159"/>
    </location>
</feature>
<protein>
    <submittedName>
        <fullName evidence="4">Uncharacterized protein LOC105432324</fullName>
    </submittedName>
</protein>
<accession>A0A8N1S9D7</accession>
<organism evidence="3 4">
    <name type="scientific">Pogonomyrmex barbatus</name>
    <name type="common">red harvester ant</name>
    <dbReference type="NCBI Taxonomy" id="144034"/>
    <lineage>
        <taxon>Eukaryota</taxon>
        <taxon>Metazoa</taxon>
        <taxon>Ecdysozoa</taxon>
        <taxon>Arthropoda</taxon>
        <taxon>Hexapoda</taxon>
        <taxon>Insecta</taxon>
        <taxon>Pterygota</taxon>
        <taxon>Neoptera</taxon>
        <taxon>Endopterygota</taxon>
        <taxon>Hymenoptera</taxon>
        <taxon>Apocrita</taxon>
        <taxon>Aculeata</taxon>
        <taxon>Formicoidea</taxon>
        <taxon>Formicidae</taxon>
        <taxon>Myrmicinae</taxon>
        <taxon>Pogonomyrmex</taxon>
    </lineage>
</organism>
<dbReference type="OrthoDB" id="7532558at2759"/>
<feature type="transmembrane region" description="Helical" evidence="1">
    <location>
        <begin position="119"/>
        <end position="137"/>
    </location>
</feature>
<dbReference type="PROSITE" id="PS51837">
    <property type="entry name" value="LITAF"/>
    <property type="match status" value="1"/>
</dbReference>
<dbReference type="AlphaFoldDB" id="A0A8N1S9D7"/>
<gene>
    <name evidence="4" type="primary">LOC105432324</name>
</gene>